<evidence type="ECO:0000256" key="1">
    <source>
        <dbReference type="SAM" id="MobiDB-lite"/>
    </source>
</evidence>
<sequence length="91" mass="8876">MAGEGMHSTGAEAAGAASVDTPSSELDELLGGEIEAGDVAPESTPRNIAISVIGVAIIIAALIPISAAALWVGSLVIASTVSFFEAAPTGL</sequence>
<dbReference type="Proteomes" id="UP000293865">
    <property type="component" value="Unassembled WGS sequence"/>
</dbReference>
<proteinExistence type="predicted"/>
<comment type="caution">
    <text evidence="3">The sequence shown here is derived from an EMBL/GenBank/DDBJ whole genome shotgun (WGS) entry which is preliminary data.</text>
</comment>
<dbReference type="RefSeq" id="WP_129519319.1">
    <property type="nucleotide sequence ID" value="NZ_SDPN01000003.1"/>
</dbReference>
<keyword evidence="2" id="KW-0472">Membrane</keyword>
<dbReference type="AlphaFoldDB" id="A0A4V1QYC7"/>
<evidence type="ECO:0000313" key="3">
    <source>
        <dbReference type="EMBL" id="RXZ72696.1"/>
    </source>
</evidence>
<feature type="region of interest" description="Disordered" evidence="1">
    <location>
        <begin position="1"/>
        <end position="24"/>
    </location>
</feature>
<reference evidence="3 4" key="1">
    <citation type="submission" date="2019-01" db="EMBL/GenBank/DDBJ databases">
        <title>Agromyces.</title>
        <authorList>
            <person name="Li J."/>
        </authorList>
    </citation>
    <scope>NUCLEOTIDE SEQUENCE [LARGE SCALE GENOMIC DNA]</scope>
    <source>
        <strain evidence="3 4">DSM 15934</strain>
    </source>
</reference>
<protein>
    <submittedName>
        <fullName evidence="3">Uncharacterized protein</fullName>
    </submittedName>
</protein>
<accession>A0A4V1QYC7</accession>
<dbReference type="EMBL" id="SDPN01000003">
    <property type="protein sequence ID" value="RXZ72696.1"/>
    <property type="molecule type" value="Genomic_DNA"/>
</dbReference>
<keyword evidence="4" id="KW-1185">Reference proteome</keyword>
<evidence type="ECO:0000313" key="4">
    <source>
        <dbReference type="Proteomes" id="UP000293865"/>
    </source>
</evidence>
<evidence type="ECO:0000256" key="2">
    <source>
        <dbReference type="SAM" id="Phobius"/>
    </source>
</evidence>
<feature type="transmembrane region" description="Helical" evidence="2">
    <location>
        <begin position="48"/>
        <end position="72"/>
    </location>
</feature>
<keyword evidence="2" id="KW-1133">Transmembrane helix</keyword>
<gene>
    <name evidence="3" type="ORF">ESP51_02525</name>
</gene>
<keyword evidence="2" id="KW-0812">Transmembrane</keyword>
<organism evidence="3 4">
    <name type="scientific">Agromyces albus</name>
    <dbReference type="NCBI Taxonomy" id="205332"/>
    <lineage>
        <taxon>Bacteria</taxon>
        <taxon>Bacillati</taxon>
        <taxon>Actinomycetota</taxon>
        <taxon>Actinomycetes</taxon>
        <taxon>Micrococcales</taxon>
        <taxon>Microbacteriaceae</taxon>
        <taxon>Agromyces</taxon>
    </lineage>
</organism>
<name>A0A4V1QYC7_9MICO</name>